<evidence type="ECO:0000313" key="2">
    <source>
        <dbReference type="Proteomes" id="UP000030487"/>
    </source>
</evidence>
<comment type="caution">
    <text evidence="1">The sequence shown here is derived from an EMBL/GenBank/DDBJ whole genome shotgun (WGS) entry which is preliminary data.</text>
</comment>
<accession>A0ABR4Y486</accession>
<organism evidence="1 2">
    <name type="scientific">Lysinibacillus boronitolerans JCM 21713 = 10a = NBRC 103108</name>
    <dbReference type="NCBI Taxonomy" id="1294264"/>
    <lineage>
        <taxon>Bacteria</taxon>
        <taxon>Bacillati</taxon>
        <taxon>Bacillota</taxon>
        <taxon>Bacilli</taxon>
        <taxon>Bacillales</taxon>
        <taxon>Bacillaceae</taxon>
        <taxon>Lysinibacillus</taxon>
    </lineage>
</organism>
<evidence type="ECO:0008006" key="3">
    <source>
        <dbReference type="Google" id="ProtNLM"/>
    </source>
</evidence>
<name>A0ABR4Y486_9BACI</name>
<gene>
    <name evidence="1" type="ORF">CD31_02555</name>
</gene>
<dbReference type="EMBL" id="JPVR01000055">
    <property type="protein sequence ID" value="KGR88873.1"/>
    <property type="molecule type" value="Genomic_DNA"/>
</dbReference>
<dbReference type="RefSeq" id="WP_036075543.1">
    <property type="nucleotide sequence ID" value="NZ_AVCW01000027.1"/>
</dbReference>
<evidence type="ECO:0000313" key="1">
    <source>
        <dbReference type="EMBL" id="KGR88873.1"/>
    </source>
</evidence>
<proteinExistence type="predicted"/>
<dbReference type="Proteomes" id="UP000030487">
    <property type="component" value="Unassembled WGS sequence"/>
</dbReference>
<sequence length="74" mass="8539">MAKEIEAKVEPVDVEKVAEVVTSKLPKFTKSQLVTSRKYIHRRDALNALLTDDEQYTFTQVDKILKQFDEGVKK</sequence>
<protein>
    <recommendedName>
        <fullName evidence="3">NADH dehydrogenase</fullName>
    </recommendedName>
</protein>
<reference evidence="1 2" key="1">
    <citation type="submission" date="2014-02" db="EMBL/GenBank/DDBJ databases">
        <title>Draft genome sequence of Lysinibacillus boronitolerans NBRC 103108.</title>
        <authorList>
            <person name="Zhang F."/>
            <person name="Wang G."/>
            <person name="Zhang L."/>
        </authorList>
    </citation>
    <scope>NUCLEOTIDE SEQUENCE [LARGE SCALE GENOMIC DNA]</scope>
    <source>
        <strain evidence="1 2">NBRC 103108</strain>
    </source>
</reference>
<keyword evidence="2" id="KW-1185">Reference proteome</keyword>